<dbReference type="Proteomes" id="UP000198589">
    <property type="component" value="Unassembled WGS sequence"/>
</dbReference>
<dbReference type="STRING" id="1798228.SAMN05216574_12222"/>
<evidence type="ECO:0000313" key="2">
    <source>
        <dbReference type="EMBL" id="SFF67196.1"/>
    </source>
</evidence>
<evidence type="ECO:0000259" key="1">
    <source>
        <dbReference type="Pfam" id="PF08673"/>
    </source>
</evidence>
<sequence length="96" mass="10946">MSALDDLTRDYRVAFLQYLPRRAEAALHRGYELGRTAVTEGLSILELVRIHHEVFLEVLRETPAADLPEVATAASEFLLEVLATFDMTQRGFLDRR</sequence>
<keyword evidence="3" id="KW-1185">Reference proteome</keyword>
<name>A0A1I2KQM3_9ACTN</name>
<dbReference type="InterPro" id="IPR014787">
    <property type="entry name" value="PSer_Pase_RsbU_N"/>
</dbReference>
<proteinExistence type="predicted"/>
<evidence type="ECO:0000313" key="3">
    <source>
        <dbReference type="Proteomes" id="UP000198589"/>
    </source>
</evidence>
<gene>
    <name evidence="2" type="ORF">SAMN05216574_12222</name>
</gene>
<feature type="domain" description="Phosphoserine phosphatase RsbU N-terminal" evidence="1">
    <location>
        <begin position="10"/>
        <end position="88"/>
    </location>
</feature>
<dbReference type="Gene3D" id="1.10.1240.30">
    <property type="entry name" value="KaiA/RbsU domain"/>
    <property type="match status" value="1"/>
</dbReference>
<dbReference type="Pfam" id="PF08673">
    <property type="entry name" value="RsbU_N"/>
    <property type="match status" value="1"/>
</dbReference>
<dbReference type="AlphaFoldDB" id="A0A1I2KQM3"/>
<dbReference type="EMBL" id="FOND01000022">
    <property type="protein sequence ID" value="SFF67196.1"/>
    <property type="molecule type" value="Genomic_DNA"/>
</dbReference>
<protein>
    <submittedName>
        <fullName evidence="2">Phosphoserine phosphatase RsbU, N-terminal domain</fullName>
    </submittedName>
</protein>
<accession>A0A1I2KQM3</accession>
<organism evidence="2 3">
    <name type="scientific">Blastococcus tunisiensis</name>
    <dbReference type="NCBI Taxonomy" id="1798228"/>
    <lineage>
        <taxon>Bacteria</taxon>
        <taxon>Bacillati</taxon>
        <taxon>Actinomycetota</taxon>
        <taxon>Actinomycetes</taxon>
        <taxon>Geodermatophilales</taxon>
        <taxon>Geodermatophilaceae</taxon>
        <taxon>Blastococcus</taxon>
    </lineage>
</organism>
<dbReference type="InterPro" id="IPR017944">
    <property type="entry name" value="KaiA/RbsU_helical_domain_sf"/>
</dbReference>
<dbReference type="RefSeq" id="WP_092202795.1">
    <property type="nucleotide sequence ID" value="NZ_FOND01000022.1"/>
</dbReference>
<dbReference type="OrthoDB" id="5192927at2"/>
<reference evidence="3" key="1">
    <citation type="submission" date="2016-10" db="EMBL/GenBank/DDBJ databases">
        <authorList>
            <person name="Varghese N."/>
            <person name="Submissions S."/>
        </authorList>
    </citation>
    <scope>NUCLEOTIDE SEQUENCE [LARGE SCALE GENOMIC DNA]</scope>
    <source>
        <strain evidence="3">DSM 46838</strain>
    </source>
</reference>